<reference evidence="2" key="1">
    <citation type="journal article" date="2008" name="Nature">
        <title>The amphioxus genome and the evolution of the chordate karyotype.</title>
        <authorList>
            <consortium name="US DOE Joint Genome Institute (JGI-PGF)"/>
            <person name="Putnam N.H."/>
            <person name="Butts T."/>
            <person name="Ferrier D.E.K."/>
            <person name="Furlong R.F."/>
            <person name="Hellsten U."/>
            <person name="Kawashima T."/>
            <person name="Robinson-Rechavi M."/>
            <person name="Shoguchi E."/>
            <person name="Terry A."/>
            <person name="Yu J.-K."/>
            <person name="Benito-Gutierrez E.L."/>
            <person name="Dubchak I."/>
            <person name="Garcia-Fernandez J."/>
            <person name="Gibson-Brown J.J."/>
            <person name="Grigoriev I.V."/>
            <person name="Horton A.C."/>
            <person name="de Jong P.J."/>
            <person name="Jurka J."/>
            <person name="Kapitonov V.V."/>
            <person name="Kohara Y."/>
            <person name="Kuroki Y."/>
            <person name="Lindquist E."/>
            <person name="Lucas S."/>
            <person name="Osoegawa K."/>
            <person name="Pennacchio L.A."/>
            <person name="Salamov A.A."/>
            <person name="Satou Y."/>
            <person name="Sauka-Spengler T."/>
            <person name="Schmutz J."/>
            <person name="Shin-I T."/>
            <person name="Toyoda A."/>
            <person name="Bronner-Fraser M."/>
            <person name="Fujiyama A."/>
            <person name="Holland L.Z."/>
            <person name="Holland P.W.H."/>
            <person name="Satoh N."/>
            <person name="Rokhsar D.S."/>
        </authorList>
    </citation>
    <scope>NUCLEOTIDE SEQUENCE [LARGE SCALE GENOMIC DNA]</scope>
    <source>
        <strain evidence="2">S238N-H82</strain>
        <tissue evidence="2">Testes</tissue>
    </source>
</reference>
<dbReference type="EMBL" id="GG666456">
    <property type="protein sequence ID" value="EEN69439.1"/>
    <property type="molecule type" value="Genomic_DNA"/>
</dbReference>
<feature type="region of interest" description="Disordered" evidence="1">
    <location>
        <begin position="88"/>
        <end position="142"/>
    </location>
</feature>
<name>C3XRX1_BRAFL</name>
<gene>
    <name evidence="2" type="ORF">BRAFLDRAFT_84553</name>
</gene>
<dbReference type="InParanoid" id="C3XRX1"/>
<accession>C3XRX1</accession>
<feature type="compositionally biased region" description="Low complexity" evidence="1">
    <location>
        <begin position="113"/>
        <end position="125"/>
    </location>
</feature>
<organism>
    <name type="scientific">Branchiostoma floridae</name>
    <name type="common">Florida lancelet</name>
    <name type="synonym">Amphioxus</name>
    <dbReference type="NCBI Taxonomy" id="7739"/>
    <lineage>
        <taxon>Eukaryota</taxon>
        <taxon>Metazoa</taxon>
        <taxon>Chordata</taxon>
        <taxon>Cephalochordata</taxon>
        <taxon>Leptocardii</taxon>
        <taxon>Amphioxiformes</taxon>
        <taxon>Branchiostomatidae</taxon>
        <taxon>Branchiostoma</taxon>
    </lineage>
</organism>
<sequence length="142" mass="15911">MMVIARKDLIANRKEEAKFRKRPKRTTWRPTREKPAHLVELYRLLEATTDATEEKIVHAYKAKVKSYEETANTTKDIRLLNTARQKFAEAPEAVSTQAGGIPGAKSPDAPDTQSPDAPDAQSPAAHGTRAPRHPPGHNPRWR</sequence>
<dbReference type="AlphaFoldDB" id="C3XRX1"/>
<proteinExistence type="predicted"/>
<evidence type="ECO:0000313" key="2">
    <source>
        <dbReference type="EMBL" id="EEN69439.1"/>
    </source>
</evidence>
<evidence type="ECO:0000256" key="1">
    <source>
        <dbReference type="SAM" id="MobiDB-lite"/>
    </source>
</evidence>
<feature type="compositionally biased region" description="Basic residues" evidence="1">
    <location>
        <begin position="129"/>
        <end position="142"/>
    </location>
</feature>
<protein>
    <submittedName>
        <fullName evidence="2">Uncharacterized protein</fullName>
    </submittedName>
</protein>